<accession>A0ABV9LS70</accession>
<dbReference type="Proteomes" id="UP001595897">
    <property type="component" value="Unassembled WGS sequence"/>
</dbReference>
<proteinExistence type="predicted"/>
<organism evidence="1 2">
    <name type="scientific">Glaciecola siphonariae</name>
    <dbReference type="NCBI Taxonomy" id="521012"/>
    <lineage>
        <taxon>Bacteria</taxon>
        <taxon>Pseudomonadati</taxon>
        <taxon>Pseudomonadota</taxon>
        <taxon>Gammaproteobacteria</taxon>
        <taxon>Alteromonadales</taxon>
        <taxon>Alteromonadaceae</taxon>
        <taxon>Glaciecola</taxon>
    </lineage>
</organism>
<name>A0ABV9LS70_9ALTE</name>
<evidence type="ECO:0000313" key="1">
    <source>
        <dbReference type="EMBL" id="MFC4699347.1"/>
    </source>
</evidence>
<evidence type="ECO:0000313" key="2">
    <source>
        <dbReference type="Proteomes" id="UP001595897"/>
    </source>
</evidence>
<gene>
    <name evidence="1" type="ORF">ACFO4O_04135</name>
</gene>
<reference evidence="2" key="1">
    <citation type="journal article" date="2019" name="Int. J. Syst. Evol. Microbiol.">
        <title>The Global Catalogue of Microorganisms (GCM) 10K type strain sequencing project: providing services to taxonomists for standard genome sequencing and annotation.</title>
        <authorList>
            <consortium name="The Broad Institute Genomics Platform"/>
            <consortium name="The Broad Institute Genome Sequencing Center for Infectious Disease"/>
            <person name="Wu L."/>
            <person name="Ma J."/>
        </authorList>
    </citation>
    <scope>NUCLEOTIDE SEQUENCE [LARGE SCALE GENOMIC DNA]</scope>
    <source>
        <strain evidence="2">KACC 12507</strain>
    </source>
</reference>
<dbReference type="RefSeq" id="WP_382406096.1">
    <property type="nucleotide sequence ID" value="NZ_JBHSGU010000002.1"/>
</dbReference>
<sequence>MKLQNASNNLEEMCKAVIEGKQLQWSANAKDWHLKHPHFLFTKDGLALHWRVKPDAFDEQWKIFINNFPNRESDLSLFDVAKYFWNAAIARKESGDA</sequence>
<comment type="caution">
    <text evidence="1">The sequence shown here is derived from an EMBL/GenBank/DDBJ whole genome shotgun (WGS) entry which is preliminary data.</text>
</comment>
<protein>
    <submittedName>
        <fullName evidence="1">Uncharacterized protein</fullName>
    </submittedName>
</protein>
<dbReference type="EMBL" id="JBHSGU010000002">
    <property type="protein sequence ID" value="MFC4699347.1"/>
    <property type="molecule type" value="Genomic_DNA"/>
</dbReference>
<keyword evidence="2" id="KW-1185">Reference proteome</keyword>